<reference evidence="3" key="1">
    <citation type="submission" date="2020-08" db="EMBL/GenBank/DDBJ databases">
        <title>Genome sequencing and assembly of the red palm weevil Rhynchophorus ferrugineus.</title>
        <authorList>
            <person name="Dias G.B."/>
            <person name="Bergman C.M."/>
            <person name="Manee M."/>
        </authorList>
    </citation>
    <scope>NUCLEOTIDE SEQUENCE</scope>
    <source>
        <strain evidence="3">AA-2017</strain>
        <tissue evidence="3">Whole larva</tissue>
    </source>
</reference>
<evidence type="ECO:0000313" key="4">
    <source>
        <dbReference type="Proteomes" id="UP000625711"/>
    </source>
</evidence>
<comment type="caution">
    <text evidence="3">The sequence shown here is derived from an EMBL/GenBank/DDBJ whole genome shotgun (WGS) entry which is preliminary data.</text>
</comment>
<evidence type="ECO:0000313" key="2">
    <source>
        <dbReference type="EMBL" id="KAF7274942.1"/>
    </source>
</evidence>
<organism evidence="3 4">
    <name type="scientific">Rhynchophorus ferrugineus</name>
    <name type="common">Red palm weevil</name>
    <name type="synonym">Curculio ferrugineus</name>
    <dbReference type="NCBI Taxonomy" id="354439"/>
    <lineage>
        <taxon>Eukaryota</taxon>
        <taxon>Metazoa</taxon>
        <taxon>Ecdysozoa</taxon>
        <taxon>Arthropoda</taxon>
        <taxon>Hexapoda</taxon>
        <taxon>Insecta</taxon>
        <taxon>Pterygota</taxon>
        <taxon>Neoptera</taxon>
        <taxon>Endopterygota</taxon>
        <taxon>Coleoptera</taxon>
        <taxon>Polyphaga</taxon>
        <taxon>Cucujiformia</taxon>
        <taxon>Curculionidae</taxon>
        <taxon>Dryophthorinae</taxon>
        <taxon>Rhynchophorus</taxon>
    </lineage>
</organism>
<dbReference type="EMBL" id="JAACXV010011760">
    <property type="protein sequence ID" value="KAF7274942.1"/>
    <property type="molecule type" value="Genomic_DNA"/>
</dbReference>
<dbReference type="AlphaFoldDB" id="A0A834ICH6"/>
<protein>
    <submittedName>
        <fullName evidence="3">Uncharacterized protein</fullName>
    </submittedName>
</protein>
<proteinExistence type="predicted"/>
<sequence length="104" mass="12093">MPPDKRYSPKAKQQDKKEARPSAYRESMRGKIHPTERTTWMARQFSGLSVTGFCFEDHTAPRRDCERVAGILRSSWRLPIWKFGSLSLSFRVFTVQLDRNGCVN</sequence>
<evidence type="ECO:0000313" key="3">
    <source>
        <dbReference type="EMBL" id="KAF7275470.1"/>
    </source>
</evidence>
<gene>
    <name evidence="3" type="ORF">GWI33_011686</name>
    <name evidence="2" type="ORF">GWI33_012395</name>
</gene>
<evidence type="ECO:0000256" key="1">
    <source>
        <dbReference type="SAM" id="MobiDB-lite"/>
    </source>
</evidence>
<keyword evidence="4" id="KW-1185">Reference proteome</keyword>
<name>A0A834ICH6_RHYFE</name>
<feature type="compositionally biased region" description="Basic and acidic residues" evidence="1">
    <location>
        <begin position="1"/>
        <end position="20"/>
    </location>
</feature>
<accession>A0A834ICH6</accession>
<dbReference type="Proteomes" id="UP000625711">
    <property type="component" value="Unassembled WGS sequence"/>
</dbReference>
<dbReference type="EMBL" id="JAACXV010010278">
    <property type="protein sequence ID" value="KAF7275470.1"/>
    <property type="molecule type" value="Genomic_DNA"/>
</dbReference>
<feature type="region of interest" description="Disordered" evidence="1">
    <location>
        <begin position="1"/>
        <end position="31"/>
    </location>
</feature>